<dbReference type="Proteomes" id="UP000593576">
    <property type="component" value="Unassembled WGS sequence"/>
</dbReference>
<sequence>MRKFLGLSVFAAEAVAVIHGLRFAKELGFLSIIVEEDSRSVARKINNHEHDFSDISALTWFAKEIAKEFQACALHFIGRYGNKIAHAMAQEGLS</sequence>
<protein>
    <recommendedName>
        <fullName evidence="1">RNase H type-1 domain-containing protein</fullName>
    </recommendedName>
</protein>
<dbReference type="PANTHER" id="PTHR47074">
    <property type="entry name" value="BNAC02G40300D PROTEIN"/>
    <property type="match status" value="1"/>
</dbReference>
<accession>A0A7J9LHX7</accession>
<feature type="domain" description="RNase H type-1" evidence="1">
    <location>
        <begin position="7"/>
        <end position="91"/>
    </location>
</feature>
<dbReference type="AlphaFoldDB" id="A0A7J9LHX7"/>
<gene>
    <name evidence="2" type="ORF">Goshw_019430</name>
</gene>
<evidence type="ECO:0000313" key="3">
    <source>
        <dbReference type="Proteomes" id="UP000593576"/>
    </source>
</evidence>
<dbReference type="InterPro" id="IPR002156">
    <property type="entry name" value="RNaseH_domain"/>
</dbReference>
<organism evidence="2 3">
    <name type="scientific">Gossypium schwendimanii</name>
    <name type="common">Cotton</name>
    <dbReference type="NCBI Taxonomy" id="34291"/>
    <lineage>
        <taxon>Eukaryota</taxon>
        <taxon>Viridiplantae</taxon>
        <taxon>Streptophyta</taxon>
        <taxon>Embryophyta</taxon>
        <taxon>Tracheophyta</taxon>
        <taxon>Spermatophyta</taxon>
        <taxon>Magnoliopsida</taxon>
        <taxon>eudicotyledons</taxon>
        <taxon>Gunneridae</taxon>
        <taxon>Pentapetalae</taxon>
        <taxon>rosids</taxon>
        <taxon>malvids</taxon>
        <taxon>Malvales</taxon>
        <taxon>Malvaceae</taxon>
        <taxon>Malvoideae</taxon>
        <taxon>Gossypium</taxon>
    </lineage>
</organism>
<reference evidence="2 3" key="1">
    <citation type="journal article" date="2019" name="Genome Biol. Evol.">
        <title>Insights into the evolution of the New World diploid cottons (Gossypium, subgenus Houzingenia) based on genome sequencing.</title>
        <authorList>
            <person name="Grover C.E."/>
            <person name="Arick M.A. 2nd"/>
            <person name="Thrash A."/>
            <person name="Conover J.L."/>
            <person name="Sanders W.S."/>
            <person name="Peterson D.G."/>
            <person name="Frelichowski J.E."/>
            <person name="Scheffler J.A."/>
            <person name="Scheffler B.E."/>
            <person name="Wendel J.F."/>
        </authorList>
    </citation>
    <scope>NUCLEOTIDE SEQUENCE [LARGE SCALE GENOMIC DNA]</scope>
    <source>
        <strain evidence="2">1</strain>
        <tissue evidence="2">Leaf</tissue>
    </source>
</reference>
<keyword evidence="3" id="KW-1185">Reference proteome</keyword>
<dbReference type="InterPro" id="IPR052929">
    <property type="entry name" value="RNase_H-like_EbsB-rel"/>
</dbReference>
<dbReference type="InterPro" id="IPR036397">
    <property type="entry name" value="RNaseH_sf"/>
</dbReference>
<name>A0A7J9LHX7_GOSSC</name>
<proteinExistence type="predicted"/>
<dbReference type="PANTHER" id="PTHR47074:SF61">
    <property type="entry name" value="RNASE H TYPE-1 DOMAIN-CONTAINING PROTEIN"/>
    <property type="match status" value="1"/>
</dbReference>
<dbReference type="EMBL" id="JABFAF010000006">
    <property type="protein sequence ID" value="MBA0857949.1"/>
    <property type="molecule type" value="Genomic_DNA"/>
</dbReference>
<dbReference type="CDD" id="cd06222">
    <property type="entry name" value="RNase_H_like"/>
    <property type="match status" value="1"/>
</dbReference>
<dbReference type="Gene3D" id="3.30.420.10">
    <property type="entry name" value="Ribonuclease H-like superfamily/Ribonuclease H"/>
    <property type="match status" value="1"/>
</dbReference>
<evidence type="ECO:0000313" key="2">
    <source>
        <dbReference type="EMBL" id="MBA0857949.1"/>
    </source>
</evidence>
<dbReference type="SUPFAM" id="SSF53098">
    <property type="entry name" value="Ribonuclease H-like"/>
    <property type="match status" value="1"/>
</dbReference>
<dbReference type="OrthoDB" id="948036at2759"/>
<dbReference type="GO" id="GO:0003676">
    <property type="term" value="F:nucleic acid binding"/>
    <property type="evidence" value="ECO:0007669"/>
    <property type="project" value="InterPro"/>
</dbReference>
<dbReference type="InterPro" id="IPR044730">
    <property type="entry name" value="RNase_H-like_dom_plant"/>
</dbReference>
<dbReference type="InterPro" id="IPR012337">
    <property type="entry name" value="RNaseH-like_sf"/>
</dbReference>
<comment type="caution">
    <text evidence="2">The sequence shown here is derived from an EMBL/GenBank/DDBJ whole genome shotgun (WGS) entry which is preliminary data.</text>
</comment>
<dbReference type="Pfam" id="PF13456">
    <property type="entry name" value="RVT_3"/>
    <property type="match status" value="1"/>
</dbReference>
<dbReference type="GO" id="GO:0004523">
    <property type="term" value="F:RNA-DNA hybrid ribonuclease activity"/>
    <property type="evidence" value="ECO:0007669"/>
    <property type="project" value="InterPro"/>
</dbReference>
<evidence type="ECO:0000259" key="1">
    <source>
        <dbReference type="Pfam" id="PF13456"/>
    </source>
</evidence>